<accession>A0A7M3MFT9</accession>
<dbReference type="GO" id="GO:0000160">
    <property type="term" value="P:phosphorelay signal transduction system"/>
    <property type="evidence" value="ECO:0007669"/>
    <property type="project" value="InterPro"/>
</dbReference>
<dbReference type="Proteomes" id="UP000448292">
    <property type="component" value="Unassembled WGS sequence"/>
</dbReference>
<dbReference type="OrthoDB" id="9800029at2"/>
<evidence type="ECO:0000256" key="1">
    <source>
        <dbReference type="ARBA" id="ARBA00022553"/>
    </source>
</evidence>
<keyword evidence="3" id="KW-0175">Coiled coil</keyword>
<dbReference type="SUPFAM" id="SSF52091">
    <property type="entry name" value="SpoIIaa-like"/>
    <property type="match status" value="1"/>
</dbReference>
<dbReference type="InterPro" id="IPR011006">
    <property type="entry name" value="CheY-like_superfamily"/>
</dbReference>
<comment type="caution">
    <text evidence="6">The sequence shown here is derived from an EMBL/GenBank/DDBJ whole genome shotgun (WGS) entry which is preliminary data.</text>
</comment>
<evidence type="ECO:0000256" key="2">
    <source>
        <dbReference type="PROSITE-ProRule" id="PRU00169"/>
    </source>
</evidence>
<sequence length="233" mass="25628">MEKKILVVDDEPATLEMLELLLGAYGYTALLALDGQKAIELFEQERPPLVLTDVKMPVMDGMEVLSRIKKIDPSAEVIVITGHGDMDLAIEALNLDATDFINKPLQREALDRALKRAEERIRLTQDKENEITLEISDQGVPRLVIRGSIGAASETALEHAFSQARESRPDRIIMRFSDNAAVNGVGIALLTQQLVACRNAGVRVVVEGVNENLRKIFDVVGISKLTSMPDAPM</sequence>
<dbReference type="PANTHER" id="PTHR44591">
    <property type="entry name" value="STRESS RESPONSE REGULATOR PROTEIN 1"/>
    <property type="match status" value="1"/>
</dbReference>
<dbReference type="InterPro" id="IPR036513">
    <property type="entry name" value="STAS_dom_sf"/>
</dbReference>
<dbReference type="Gene3D" id="3.40.50.2300">
    <property type="match status" value="1"/>
</dbReference>
<keyword evidence="1 2" id="KW-0597">Phosphoprotein</keyword>
<feature type="domain" description="Response regulatory" evidence="4">
    <location>
        <begin position="4"/>
        <end position="118"/>
    </location>
</feature>
<evidence type="ECO:0000259" key="4">
    <source>
        <dbReference type="PROSITE" id="PS50110"/>
    </source>
</evidence>
<dbReference type="AlphaFoldDB" id="A0A7M3MFT9"/>
<dbReference type="EMBL" id="QMIE01000007">
    <property type="protein sequence ID" value="TVM17383.1"/>
    <property type="molecule type" value="Genomic_DNA"/>
</dbReference>
<dbReference type="PROSITE" id="PS50110">
    <property type="entry name" value="RESPONSE_REGULATORY"/>
    <property type="match status" value="1"/>
</dbReference>
<proteinExistence type="predicted"/>
<evidence type="ECO:0000256" key="3">
    <source>
        <dbReference type="SAM" id="Coils"/>
    </source>
</evidence>
<dbReference type="Pfam" id="PF00072">
    <property type="entry name" value="Response_reg"/>
    <property type="match status" value="1"/>
</dbReference>
<dbReference type="Pfam" id="PF01740">
    <property type="entry name" value="STAS"/>
    <property type="match status" value="1"/>
</dbReference>
<dbReference type="SMART" id="SM00448">
    <property type="entry name" value="REC"/>
    <property type="match status" value="1"/>
</dbReference>
<gene>
    <name evidence="6" type="ORF">DPQ33_09400</name>
</gene>
<evidence type="ECO:0000259" key="5">
    <source>
        <dbReference type="PROSITE" id="PS50801"/>
    </source>
</evidence>
<dbReference type="Gene3D" id="3.30.750.24">
    <property type="entry name" value="STAS domain"/>
    <property type="match status" value="1"/>
</dbReference>
<name>A0A7M3MFT9_9BACT</name>
<evidence type="ECO:0000313" key="7">
    <source>
        <dbReference type="Proteomes" id="UP000448292"/>
    </source>
</evidence>
<keyword evidence="7" id="KW-1185">Reference proteome</keyword>
<feature type="modified residue" description="4-aspartylphosphate" evidence="2">
    <location>
        <position position="53"/>
    </location>
</feature>
<dbReference type="InterPro" id="IPR002645">
    <property type="entry name" value="STAS_dom"/>
</dbReference>
<dbReference type="RefSeq" id="WP_144302964.1">
    <property type="nucleotide sequence ID" value="NZ_QMIE01000007.1"/>
</dbReference>
<dbReference type="InterPro" id="IPR001789">
    <property type="entry name" value="Sig_transdc_resp-reg_receiver"/>
</dbReference>
<protein>
    <recommendedName>
        <fullName evidence="8">Anti-anti-sigma factor</fullName>
    </recommendedName>
</protein>
<dbReference type="CDD" id="cd07043">
    <property type="entry name" value="STAS_anti-anti-sigma_factors"/>
    <property type="match status" value="1"/>
</dbReference>
<dbReference type="InterPro" id="IPR050595">
    <property type="entry name" value="Bact_response_regulator"/>
</dbReference>
<evidence type="ECO:0008006" key="8">
    <source>
        <dbReference type="Google" id="ProtNLM"/>
    </source>
</evidence>
<dbReference type="SUPFAM" id="SSF52172">
    <property type="entry name" value="CheY-like"/>
    <property type="match status" value="1"/>
</dbReference>
<organism evidence="6 7">
    <name type="scientific">Oceanidesulfovibrio indonesiensis</name>
    <dbReference type="NCBI Taxonomy" id="54767"/>
    <lineage>
        <taxon>Bacteria</taxon>
        <taxon>Pseudomonadati</taxon>
        <taxon>Thermodesulfobacteriota</taxon>
        <taxon>Desulfovibrionia</taxon>
        <taxon>Desulfovibrionales</taxon>
        <taxon>Desulfovibrionaceae</taxon>
        <taxon>Oceanidesulfovibrio</taxon>
    </lineage>
</organism>
<dbReference type="PANTHER" id="PTHR44591:SF3">
    <property type="entry name" value="RESPONSE REGULATORY DOMAIN-CONTAINING PROTEIN"/>
    <property type="match status" value="1"/>
</dbReference>
<feature type="coiled-coil region" evidence="3">
    <location>
        <begin position="107"/>
        <end position="134"/>
    </location>
</feature>
<evidence type="ECO:0000313" key="6">
    <source>
        <dbReference type="EMBL" id="TVM17383.1"/>
    </source>
</evidence>
<feature type="domain" description="STAS" evidence="5">
    <location>
        <begin position="138"/>
        <end position="233"/>
    </location>
</feature>
<reference evidence="6 7" key="1">
    <citation type="submission" date="2018-06" db="EMBL/GenBank/DDBJ databases">
        <title>Complete genome of Desulfovibrio indonesiensis P37SLT.</title>
        <authorList>
            <person name="Crispim J.S."/>
            <person name="Vidigal P.M.P."/>
            <person name="Silva L.C.F."/>
            <person name="Laguardia C.N."/>
            <person name="Araujo L.C."/>
            <person name="Dias R.S."/>
            <person name="Sousa M.P."/>
            <person name="Paula S.O."/>
            <person name="Silva C."/>
        </authorList>
    </citation>
    <scope>NUCLEOTIDE SEQUENCE [LARGE SCALE GENOMIC DNA]</scope>
    <source>
        <strain evidence="6 7">P37SLT</strain>
    </source>
</reference>
<dbReference type="PROSITE" id="PS50801">
    <property type="entry name" value="STAS"/>
    <property type="match status" value="1"/>
</dbReference>